<organism evidence="2">
    <name type="scientific">Ditylum brightwellii</name>
    <dbReference type="NCBI Taxonomy" id="49249"/>
    <lineage>
        <taxon>Eukaryota</taxon>
        <taxon>Sar</taxon>
        <taxon>Stramenopiles</taxon>
        <taxon>Ochrophyta</taxon>
        <taxon>Bacillariophyta</taxon>
        <taxon>Mediophyceae</taxon>
        <taxon>Lithodesmiophycidae</taxon>
        <taxon>Lithodesmiales</taxon>
        <taxon>Lithodesmiaceae</taxon>
        <taxon>Ditylum</taxon>
    </lineage>
</organism>
<evidence type="ECO:0000313" key="2">
    <source>
        <dbReference type="EMBL" id="CAE4581756.1"/>
    </source>
</evidence>
<name>A0A7S4QF34_9STRA</name>
<feature type="signal peptide" evidence="1">
    <location>
        <begin position="1"/>
        <end position="26"/>
    </location>
</feature>
<feature type="chain" id="PRO_5030772786" description="Transmembrane protein" evidence="1">
    <location>
        <begin position="27"/>
        <end position="156"/>
    </location>
</feature>
<evidence type="ECO:0008006" key="3">
    <source>
        <dbReference type="Google" id="ProtNLM"/>
    </source>
</evidence>
<protein>
    <recommendedName>
        <fullName evidence="3">Transmembrane protein</fullName>
    </recommendedName>
</protein>
<evidence type="ECO:0000256" key="1">
    <source>
        <dbReference type="SAM" id="SignalP"/>
    </source>
</evidence>
<proteinExistence type="predicted"/>
<keyword evidence="1" id="KW-0732">Signal</keyword>
<reference evidence="2" key="1">
    <citation type="submission" date="2021-01" db="EMBL/GenBank/DDBJ databases">
        <authorList>
            <person name="Corre E."/>
            <person name="Pelletier E."/>
            <person name="Niang G."/>
            <person name="Scheremetjew M."/>
            <person name="Finn R."/>
            <person name="Kale V."/>
            <person name="Holt S."/>
            <person name="Cochrane G."/>
            <person name="Meng A."/>
            <person name="Brown T."/>
            <person name="Cohen L."/>
        </authorList>
    </citation>
    <scope>NUCLEOTIDE SEQUENCE</scope>
    <source>
        <strain evidence="2">GSO104</strain>
    </source>
</reference>
<dbReference type="AlphaFoldDB" id="A0A7S4QF34"/>
<sequence length="156" mass="17071">MAPFHLSTTLVILATSLLTMVHQIEASFASHTTAINLRKPFVNFHENTSGRLPSVPFCPTNSIPKQIRNHKTPLSYKIKNNNDNSKEKLSKSSTVVEDGSPLGVAIVVLGGSFVVLGNDTIDENRIPVWAVFATASIAAGLSRLIRYIRRDSLDDK</sequence>
<gene>
    <name evidence="2" type="ORF">DBRI00130_LOCUS1910</name>
</gene>
<dbReference type="EMBL" id="HBNS01002376">
    <property type="protein sequence ID" value="CAE4581756.1"/>
    <property type="molecule type" value="Transcribed_RNA"/>
</dbReference>
<accession>A0A7S4QF34</accession>